<feature type="transmembrane region" description="Helical" evidence="8">
    <location>
        <begin position="190"/>
        <end position="208"/>
    </location>
</feature>
<evidence type="ECO:0000256" key="7">
    <source>
        <dbReference type="ARBA" id="ARBA00023136"/>
    </source>
</evidence>
<dbReference type="Pfam" id="PF10277">
    <property type="entry name" value="Frag1"/>
    <property type="match status" value="1"/>
</dbReference>
<dbReference type="GO" id="GO:0005789">
    <property type="term" value="C:endoplasmic reticulum membrane"/>
    <property type="evidence" value="ECO:0007669"/>
    <property type="project" value="TreeGrafter"/>
</dbReference>
<feature type="transmembrane region" description="Helical" evidence="8">
    <location>
        <begin position="124"/>
        <end position="141"/>
    </location>
</feature>
<dbReference type="GO" id="GO:0006506">
    <property type="term" value="P:GPI anchor biosynthetic process"/>
    <property type="evidence" value="ECO:0007669"/>
    <property type="project" value="UniProtKB-KW"/>
</dbReference>
<evidence type="ECO:0000256" key="6">
    <source>
        <dbReference type="ARBA" id="ARBA00023034"/>
    </source>
</evidence>
<proteinExistence type="inferred from homology"/>
<organism evidence="10">
    <name type="scientific">Menopon gallinae</name>
    <name type="common">poultry shaft louse</name>
    <dbReference type="NCBI Taxonomy" id="328185"/>
    <lineage>
        <taxon>Eukaryota</taxon>
        <taxon>Metazoa</taxon>
        <taxon>Ecdysozoa</taxon>
        <taxon>Arthropoda</taxon>
        <taxon>Hexapoda</taxon>
        <taxon>Insecta</taxon>
        <taxon>Pterygota</taxon>
        <taxon>Neoptera</taxon>
        <taxon>Paraneoptera</taxon>
        <taxon>Psocodea</taxon>
        <taxon>Troctomorpha</taxon>
        <taxon>Phthiraptera</taxon>
        <taxon>Amblycera</taxon>
        <taxon>Menoponidae</taxon>
        <taxon>Menopon</taxon>
    </lineage>
</organism>
<reference evidence="10" key="1">
    <citation type="journal article" date="2024" name="Gigascience">
        <title>Chromosome-level genome of the poultry shaft louse Menopon gallinae provides insight into the host-switching and adaptive evolution of parasitic lice.</title>
        <authorList>
            <person name="Xu Y."/>
            <person name="Ma L."/>
            <person name="Liu S."/>
            <person name="Liang Y."/>
            <person name="Liu Q."/>
            <person name="He Z."/>
            <person name="Tian L."/>
            <person name="Duan Y."/>
            <person name="Cai W."/>
            <person name="Li H."/>
            <person name="Song F."/>
        </authorList>
    </citation>
    <scope>NUCLEOTIDE SEQUENCE</scope>
    <source>
        <strain evidence="10">Cailab_2023a</strain>
    </source>
</reference>
<evidence type="ECO:0000256" key="3">
    <source>
        <dbReference type="ARBA" id="ARBA00022502"/>
    </source>
</evidence>
<gene>
    <name evidence="10" type="ORF">PYX00_009381</name>
</gene>
<evidence type="ECO:0000259" key="9">
    <source>
        <dbReference type="Pfam" id="PF10277"/>
    </source>
</evidence>
<keyword evidence="4 8" id="KW-0812">Transmembrane</keyword>
<protein>
    <recommendedName>
        <fullName evidence="9">CWH43-like N-terminal domain-containing protein</fullName>
    </recommendedName>
</protein>
<evidence type="ECO:0000256" key="5">
    <source>
        <dbReference type="ARBA" id="ARBA00022989"/>
    </source>
</evidence>
<dbReference type="PANTHER" id="PTHR12892">
    <property type="entry name" value="FGF RECEPTOR ACTIVATING PROTEIN 1"/>
    <property type="match status" value="1"/>
</dbReference>
<evidence type="ECO:0000256" key="1">
    <source>
        <dbReference type="ARBA" id="ARBA00004653"/>
    </source>
</evidence>
<name>A0AAW2HBD3_9NEOP</name>
<comment type="caution">
    <text evidence="10">The sequence shown here is derived from an EMBL/GenBank/DDBJ whole genome shotgun (WGS) entry which is preliminary data.</text>
</comment>
<sequence length="259" mass="29975">MMSSTENLLPYYASDRKNIGFCVVIPFFKFGWAVLSLPFFSFVFCVAWSILYNFEEANSTHCSVPNYLPSISAAIGSFSPQKYIWMLAITFDFPLRMAITRLYANYFMTVIDGRYTAMYRLTALMNYLENIFLLGLTLVSSTTQYTFHAICFVSFLLSSMIYMGVSCFMLKFRRKMPETNLEGRIIKWKFNFFMANVLCFFSAAYFFYRHNAYCEPGVYSIFALFEYGVVLSNMSFHILAVYDFYGRSVIVTSSGIQCS</sequence>
<keyword evidence="3" id="KW-0337">GPI-anchor biosynthesis</keyword>
<evidence type="ECO:0000256" key="8">
    <source>
        <dbReference type="SAM" id="Phobius"/>
    </source>
</evidence>
<comment type="similarity">
    <text evidence="2">Belongs to the PGAP2 family.</text>
</comment>
<evidence type="ECO:0000313" key="10">
    <source>
        <dbReference type="EMBL" id="KAL0266991.1"/>
    </source>
</evidence>
<dbReference type="EMBL" id="JARGDH010000005">
    <property type="protein sequence ID" value="KAL0266991.1"/>
    <property type="molecule type" value="Genomic_DNA"/>
</dbReference>
<feature type="transmembrane region" description="Helical" evidence="8">
    <location>
        <begin position="147"/>
        <end position="170"/>
    </location>
</feature>
<evidence type="ECO:0000256" key="4">
    <source>
        <dbReference type="ARBA" id="ARBA00022692"/>
    </source>
</evidence>
<keyword evidence="7 8" id="KW-0472">Membrane</keyword>
<keyword evidence="6" id="KW-0333">Golgi apparatus</keyword>
<dbReference type="InterPro" id="IPR019402">
    <property type="entry name" value="CWH43_N"/>
</dbReference>
<dbReference type="PANTHER" id="PTHR12892:SF11">
    <property type="entry name" value="POST-GPI ATTACHMENT TO PROTEINS FACTOR 2"/>
    <property type="match status" value="1"/>
</dbReference>
<evidence type="ECO:0000256" key="2">
    <source>
        <dbReference type="ARBA" id="ARBA00007414"/>
    </source>
</evidence>
<feature type="transmembrane region" description="Helical" evidence="8">
    <location>
        <begin position="220"/>
        <end position="242"/>
    </location>
</feature>
<accession>A0AAW2HBD3</accession>
<keyword evidence="5 8" id="KW-1133">Transmembrane helix</keyword>
<dbReference type="GO" id="GO:0000139">
    <property type="term" value="C:Golgi membrane"/>
    <property type="evidence" value="ECO:0007669"/>
    <property type="project" value="UniProtKB-SubCell"/>
</dbReference>
<comment type="subcellular location">
    <subcellularLocation>
        <location evidence="1">Golgi apparatus membrane</location>
        <topology evidence="1">Multi-pass membrane protein</topology>
    </subcellularLocation>
</comment>
<dbReference type="AlphaFoldDB" id="A0AAW2HBD3"/>
<dbReference type="InterPro" id="IPR039545">
    <property type="entry name" value="PGAP2"/>
</dbReference>
<feature type="transmembrane region" description="Helical" evidence="8">
    <location>
        <begin position="21"/>
        <end position="51"/>
    </location>
</feature>
<feature type="domain" description="CWH43-like N-terminal" evidence="9">
    <location>
        <begin position="29"/>
        <end position="245"/>
    </location>
</feature>